<keyword evidence="2" id="KW-0238">DNA-binding</keyword>
<dbReference type="Pfam" id="PF01638">
    <property type="entry name" value="HxlR"/>
    <property type="match status" value="1"/>
</dbReference>
<keyword evidence="3" id="KW-0804">Transcription</keyword>
<comment type="caution">
    <text evidence="5">The sequence shown here is derived from an EMBL/GenBank/DDBJ whole genome shotgun (WGS) entry which is preliminary data.</text>
</comment>
<evidence type="ECO:0000313" key="5">
    <source>
        <dbReference type="EMBL" id="MZR23603.1"/>
    </source>
</evidence>
<dbReference type="SUPFAM" id="SSF46785">
    <property type="entry name" value="Winged helix' DNA-binding domain"/>
    <property type="match status" value="1"/>
</dbReference>
<gene>
    <name evidence="5" type="ORF">GQF03_14785</name>
</gene>
<reference evidence="5 6" key="1">
    <citation type="journal article" date="2014" name="Int. J. Syst. Evol. Microbiol.">
        <title>Sneathiella chungangensis sp. nov., isolated from a marine sand, and emended description of the genus Sneathiella.</title>
        <authorList>
            <person name="Siamphan C."/>
            <person name="Kim H."/>
            <person name="Lee J.S."/>
            <person name="Kim W."/>
        </authorList>
    </citation>
    <scope>NUCLEOTIDE SEQUENCE [LARGE SCALE GENOMIC DNA]</scope>
    <source>
        <strain evidence="5 6">KCTC 32476</strain>
    </source>
</reference>
<evidence type="ECO:0000256" key="3">
    <source>
        <dbReference type="ARBA" id="ARBA00023163"/>
    </source>
</evidence>
<dbReference type="EMBL" id="WTVA01000015">
    <property type="protein sequence ID" value="MZR23603.1"/>
    <property type="molecule type" value="Genomic_DNA"/>
</dbReference>
<dbReference type="RefSeq" id="WP_161340057.1">
    <property type="nucleotide sequence ID" value="NZ_JBHSDG010000003.1"/>
</dbReference>
<evidence type="ECO:0000259" key="4">
    <source>
        <dbReference type="PROSITE" id="PS51118"/>
    </source>
</evidence>
<dbReference type="InterPro" id="IPR002577">
    <property type="entry name" value="HTH_HxlR"/>
</dbReference>
<accession>A0A845MHU7</accession>
<dbReference type="GO" id="GO:0003677">
    <property type="term" value="F:DNA binding"/>
    <property type="evidence" value="ECO:0007669"/>
    <property type="project" value="UniProtKB-KW"/>
</dbReference>
<dbReference type="PANTHER" id="PTHR33204:SF29">
    <property type="entry name" value="TRANSCRIPTIONAL REGULATOR"/>
    <property type="match status" value="1"/>
</dbReference>
<evidence type="ECO:0000313" key="6">
    <source>
        <dbReference type="Proteomes" id="UP000445696"/>
    </source>
</evidence>
<evidence type="ECO:0000256" key="1">
    <source>
        <dbReference type="ARBA" id="ARBA00023015"/>
    </source>
</evidence>
<dbReference type="InterPro" id="IPR036388">
    <property type="entry name" value="WH-like_DNA-bd_sf"/>
</dbReference>
<evidence type="ECO:0000256" key="2">
    <source>
        <dbReference type="ARBA" id="ARBA00023125"/>
    </source>
</evidence>
<dbReference type="PROSITE" id="PS51118">
    <property type="entry name" value="HTH_HXLR"/>
    <property type="match status" value="1"/>
</dbReference>
<name>A0A845MHU7_9PROT</name>
<dbReference type="InterPro" id="IPR036390">
    <property type="entry name" value="WH_DNA-bd_sf"/>
</dbReference>
<proteinExistence type="predicted"/>
<feature type="domain" description="HTH hxlR-type" evidence="4">
    <location>
        <begin position="13"/>
        <end position="111"/>
    </location>
</feature>
<dbReference type="AlphaFoldDB" id="A0A845MHU7"/>
<organism evidence="5 6">
    <name type="scientific">Sneathiella chungangensis</name>
    <dbReference type="NCBI Taxonomy" id="1418234"/>
    <lineage>
        <taxon>Bacteria</taxon>
        <taxon>Pseudomonadati</taxon>
        <taxon>Pseudomonadota</taxon>
        <taxon>Alphaproteobacteria</taxon>
        <taxon>Sneathiellales</taxon>
        <taxon>Sneathiellaceae</taxon>
        <taxon>Sneathiella</taxon>
    </lineage>
</organism>
<dbReference type="OrthoDB" id="9800350at2"/>
<protein>
    <submittedName>
        <fullName evidence="5">Transcriptional regulator</fullName>
    </submittedName>
</protein>
<keyword evidence="6" id="KW-1185">Reference proteome</keyword>
<dbReference type="PANTHER" id="PTHR33204">
    <property type="entry name" value="TRANSCRIPTIONAL REGULATOR, MARR FAMILY"/>
    <property type="match status" value="1"/>
</dbReference>
<sequence>MNKEFIEPSPFICGLDASLRIIGGKWKPLILFFLGHGTKRYGELKREVRGVSHKMLIQQLKELEAHGVILRTDYKEIPPRVDYTLTPFGESLIEAMVPLCSWGERNTETIARALSKRKEGTSS</sequence>
<dbReference type="Gene3D" id="1.10.10.10">
    <property type="entry name" value="Winged helix-like DNA-binding domain superfamily/Winged helix DNA-binding domain"/>
    <property type="match status" value="1"/>
</dbReference>
<keyword evidence="1" id="KW-0805">Transcription regulation</keyword>
<dbReference type="Proteomes" id="UP000445696">
    <property type="component" value="Unassembled WGS sequence"/>
</dbReference>